<evidence type="ECO:0000256" key="5">
    <source>
        <dbReference type="PROSITE-ProRule" id="PRU00169"/>
    </source>
</evidence>
<feature type="domain" description="Response regulatory" evidence="6">
    <location>
        <begin position="3"/>
        <end position="120"/>
    </location>
</feature>
<organism evidence="7 8">
    <name type="scientific">Paenibacillus chungangensis</name>
    <dbReference type="NCBI Taxonomy" id="696535"/>
    <lineage>
        <taxon>Bacteria</taxon>
        <taxon>Bacillati</taxon>
        <taxon>Bacillota</taxon>
        <taxon>Bacilli</taxon>
        <taxon>Bacillales</taxon>
        <taxon>Paenibacillaceae</taxon>
        <taxon>Paenibacillus</taxon>
    </lineage>
</organism>
<dbReference type="InterPro" id="IPR001789">
    <property type="entry name" value="Sig_transdc_resp-reg_receiver"/>
</dbReference>
<evidence type="ECO:0000256" key="4">
    <source>
        <dbReference type="ARBA" id="ARBA00023163"/>
    </source>
</evidence>
<dbReference type="RefSeq" id="WP_377563475.1">
    <property type="nucleotide sequence ID" value="NZ_JBHTJZ010000009.1"/>
</dbReference>
<dbReference type="PANTHER" id="PTHR43214">
    <property type="entry name" value="TWO-COMPONENT RESPONSE REGULATOR"/>
    <property type="match status" value="1"/>
</dbReference>
<dbReference type="PROSITE" id="PS50110">
    <property type="entry name" value="RESPONSE_REGULATORY"/>
    <property type="match status" value="1"/>
</dbReference>
<evidence type="ECO:0000313" key="7">
    <source>
        <dbReference type="EMBL" id="MFD0959367.1"/>
    </source>
</evidence>
<feature type="modified residue" description="4-aspartylphosphate" evidence="5">
    <location>
        <position position="55"/>
    </location>
</feature>
<dbReference type="EMBL" id="JBHTJZ010000009">
    <property type="protein sequence ID" value="MFD0959367.1"/>
    <property type="molecule type" value="Genomic_DNA"/>
</dbReference>
<protein>
    <submittedName>
        <fullName evidence="7">Response regulator</fullName>
    </submittedName>
</protein>
<keyword evidence="2" id="KW-0805">Transcription regulation</keyword>
<dbReference type="InterPro" id="IPR039420">
    <property type="entry name" value="WalR-like"/>
</dbReference>
<evidence type="ECO:0000256" key="2">
    <source>
        <dbReference type="ARBA" id="ARBA00023015"/>
    </source>
</evidence>
<evidence type="ECO:0000256" key="3">
    <source>
        <dbReference type="ARBA" id="ARBA00023125"/>
    </source>
</evidence>
<keyword evidence="8" id="KW-1185">Reference proteome</keyword>
<keyword evidence="1 5" id="KW-0597">Phosphoprotein</keyword>
<dbReference type="InterPro" id="IPR011006">
    <property type="entry name" value="CheY-like_superfamily"/>
</dbReference>
<dbReference type="SUPFAM" id="SSF52172">
    <property type="entry name" value="CheY-like"/>
    <property type="match status" value="1"/>
</dbReference>
<evidence type="ECO:0000313" key="8">
    <source>
        <dbReference type="Proteomes" id="UP001596989"/>
    </source>
</evidence>
<dbReference type="SMART" id="SM00448">
    <property type="entry name" value="REC"/>
    <property type="match status" value="1"/>
</dbReference>
<proteinExistence type="predicted"/>
<accession>A0ABW3HP87</accession>
<reference evidence="8" key="1">
    <citation type="journal article" date="2019" name="Int. J. Syst. Evol. Microbiol.">
        <title>The Global Catalogue of Microorganisms (GCM) 10K type strain sequencing project: providing services to taxonomists for standard genome sequencing and annotation.</title>
        <authorList>
            <consortium name="The Broad Institute Genomics Platform"/>
            <consortium name="The Broad Institute Genome Sequencing Center for Infectious Disease"/>
            <person name="Wu L."/>
            <person name="Ma J."/>
        </authorList>
    </citation>
    <scope>NUCLEOTIDE SEQUENCE [LARGE SCALE GENOMIC DNA]</scope>
    <source>
        <strain evidence="8">CCUG 59129</strain>
    </source>
</reference>
<dbReference type="Pfam" id="PF00072">
    <property type="entry name" value="Response_reg"/>
    <property type="match status" value="1"/>
</dbReference>
<dbReference type="Gene3D" id="3.40.50.2300">
    <property type="match status" value="1"/>
</dbReference>
<dbReference type="CDD" id="cd17536">
    <property type="entry name" value="REC_YesN-like"/>
    <property type="match status" value="1"/>
</dbReference>
<sequence length="390" mass="44747">MYSILLAEDESLIRSNIIHQINNYMDGYSVMMSASAGDEAIRIMSNTEPDIILTDIRMPGADGLQVIRYAKERYGDIPCIVLTGFQDFDIVKEALQLGAIGYLLKPVQTGELIESLQRAAQMIKKKNMYDSLYPVVELEPYFIQAMNGDVSDVDAFVDKAKKCMPIMPDGDPKVVLAIDDYVMRNELIDLLNMKKGVVFSSRYLVYAVIIHIPKQWSQQRIQEEIRILSKQLKHPKPPAIGISRPFHGWEEALDRFEEAFQYYSYRFYIGSPWVAGPLEAKAASPHMRHAEAAAAARKAADRLELSNQLDRWHAIEEELQTWFGILRVEQWPVRVVHQECSRIIRKFLGTFTDDQLDLLGLKYWSATQWVVKKKDVERAAIRYDSFLAGY</sequence>
<dbReference type="PANTHER" id="PTHR43214:SF37">
    <property type="entry name" value="TRANSCRIPTIONAL REGULATORY PROTEIN YDFI"/>
    <property type="match status" value="1"/>
</dbReference>
<name>A0ABW3HP87_9BACL</name>
<evidence type="ECO:0000259" key="6">
    <source>
        <dbReference type="PROSITE" id="PS50110"/>
    </source>
</evidence>
<keyword evidence="4" id="KW-0804">Transcription</keyword>
<gene>
    <name evidence="7" type="ORF">ACFQ2I_08185</name>
</gene>
<dbReference type="Proteomes" id="UP001596989">
    <property type="component" value="Unassembled WGS sequence"/>
</dbReference>
<comment type="caution">
    <text evidence="7">The sequence shown here is derived from an EMBL/GenBank/DDBJ whole genome shotgun (WGS) entry which is preliminary data.</text>
</comment>
<evidence type="ECO:0000256" key="1">
    <source>
        <dbReference type="ARBA" id="ARBA00022553"/>
    </source>
</evidence>
<keyword evidence="3" id="KW-0238">DNA-binding</keyword>